<organism evidence="1 2">
    <name type="scientific">Puccinia sorghi</name>
    <dbReference type="NCBI Taxonomy" id="27349"/>
    <lineage>
        <taxon>Eukaryota</taxon>
        <taxon>Fungi</taxon>
        <taxon>Dikarya</taxon>
        <taxon>Basidiomycota</taxon>
        <taxon>Pucciniomycotina</taxon>
        <taxon>Pucciniomycetes</taxon>
        <taxon>Pucciniales</taxon>
        <taxon>Pucciniaceae</taxon>
        <taxon>Puccinia</taxon>
    </lineage>
</organism>
<sequence length="593" mass="68078">MLMMKLTYGRHCNLTMETQGITNLQQVEILTLTGVKRLRINFRSTKYQIIKFRVPPKQIKISEGSAHWFNSIRSMSPWQHVAFYCQLLHKYLHSSQIAGLIGFSCKFLKKSENWSENFSTISNDSVNIYFSQSTSPTIKKLVNQMVTTVFCVQMNFTTVENSTHHFLPSFLTLNESTKYKMILSVCFFFISSAVFWELKYLNMCGVGCPSNSVFQVLIHVFIHFIKPHLELLGHSLLKPSLVQVIKMIIEIAQGSDKQNLRVLKDVSLPWRNVRVSFRTLTSQNLLLELSLIPVSTHSPCRTRIPFMSVRVDMISPSNQRCASNFSLLTINELVQRFKSLLSSFLFSLSYQTQFQKLNNSHQLYQPFKNFHSSSKPNLIQKKNGQLSHFNISLTDYFIKFIVLYFPPLSEKYGCVSISLKRISGFSYYSHLSHRVVKPSFDPQSLCSLHSDCAKTSTHANRLCSPACNCLCCATLHALAYIAMQFDKLHTKNLPPIHKKLAQLKLTCRNLHSDCAKTSTHANRWSLDGSLAEACCISVFSFFFFLLEINLDLLIFFQLHRMITPGGTLKQSLKRPEDIHQMALYEIIKGEILY</sequence>
<proteinExistence type="predicted"/>
<keyword evidence="2" id="KW-1185">Reference proteome</keyword>
<gene>
    <name evidence="1" type="ORF">VP01_391g4</name>
</gene>
<dbReference type="EMBL" id="LAVV01008968">
    <property type="protein sequence ID" value="KNZ51516.1"/>
    <property type="molecule type" value="Genomic_DNA"/>
</dbReference>
<protein>
    <submittedName>
        <fullName evidence="1">Uncharacterized protein</fullName>
    </submittedName>
</protein>
<name>A0A0L6USJ9_9BASI</name>
<comment type="caution">
    <text evidence="1">The sequence shown here is derived from an EMBL/GenBank/DDBJ whole genome shotgun (WGS) entry which is preliminary data.</text>
</comment>
<accession>A0A0L6USJ9</accession>
<reference evidence="1 2" key="1">
    <citation type="submission" date="2015-08" db="EMBL/GenBank/DDBJ databases">
        <title>Next Generation Sequencing and Analysis of the Genome of Puccinia sorghi L Schw, the Causal Agent of Maize Common Rust.</title>
        <authorList>
            <person name="Rochi L."/>
            <person name="Burguener G."/>
            <person name="Darino M."/>
            <person name="Turjanski A."/>
            <person name="Kreff E."/>
            <person name="Dieguez M.J."/>
            <person name="Sacco F."/>
        </authorList>
    </citation>
    <scope>NUCLEOTIDE SEQUENCE [LARGE SCALE GENOMIC DNA]</scope>
    <source>
        <strain evidence="1 2">RO10H11247</strain>
    </source>
</reference>
<dbReference type="AlphaFoldDB" id="A0A0L6USJ9"/>
<evidence type="ECO:0000313" key="2">
    <source>
        <dbReference type="Proteomes" id="UP000037035"/>
    </source>
</evidence>
<dbReference type="Proteomes" id="UP000037035">
    <property type="component" value="Unassembled WGS sequence"/>
</dbReference>
<evidence type="ECO:0000313" key="1">
    <source>
        <dbReference type="EMBL" id="KNZ51516.1"/>
    </source>
</evidence>
<dbReference type="VEuPathDB" id="FungiDB:VP01_391g4"/>